<gene>
    <name evidence="2" type="ORF">C8C76_14617</name>
</gene>
<keyword evidence="1" id="KW-1133">Transmembrane helix</keyword>
<comment type="caution">
    <text evidence="2">The sequence shown here is derived from an EMBL/GenBank/DDBJ whole genome shotgun (WGS) entry which is preliminary data.</text>
</comment>
<dbReference type="OrthoDB" id="9873227at2"/>
<sequence length="195" mass="22179">MKKNEKSKKEMFYYYLKIGLAIAFVIWVIISINGLQGTAQENSNLILRPDYETSFIPGGSERFSDAYADVENIDTEAKVEEGDYLWSTILIANRGKKDGQELNINIETAAAMDQILVSPTGYSNEVNIETEDNKMSTEITVEELEIDDTARIFIGFSKDKMNVNEQNWADSYEDYLKRISIESGNVEDIFYGLAY</sequence>
<organism evidence="2 3">
    <name type="scientific">Halanaerobium saccharolyticum</name>
    <dbReference type="NCBI Taxonomy" id="43595"/>
    <lineage>
        <taxon>Bacteria</taxon>
        <taxon>Bacillati</taxon>
        <taxon>Bacillota</taxon>
        <taxon>Clostridia</taxon>
        <taxon>Halanaerobiales</taxon>
        <taxon>Halanaerobiaceae</taxon>
        <taxon>Halanaerobium</taxon>
    </lineage>
</organism>
<evidence type="ECO:0000313" key="3">
    <source>
        <dbReference type="Proteomes" id="UP000244089"/>
    </source>
</evidence>
<dbReference type="AlphaFoldDB" id="A0A2T5RFY4"/>
<keyword evidence="1" id="KW-0472">Membrane</keyword>
<accession>A0A2T5RFY4</accession>
<dbReference type="RefSeq" id="WP_108142524.1">
    <property type="nucleotide sequence ID" value="NZ_QAXS01000046.1"/>
</dbReference>
<name>A0A2T5RFY4_9FIRM</name>
<evidence type="ECO:0000256" key="1">
    <source>
        <dbReference type="SAM" id="Phobius"/>
    </source>
</evidence>
<keyword evidence="1" id="KW-0812">Transmembrane</keyword>
<dbReference type="Proteomes" id="UP000244089">
    <property type="component" value="Unassembled WGS sequence"/>
</dbReference>
<protein>
    <submittedName>
        <fullName evidence="2">Uncharacterized protein</fullName>
    </submittedName>
</protein>
<proteinExistence type="predicted"/>
<feature type="transmembrane region" description="Helical" evidence="1">
    <location>
        <begin position="12"/>
        <end position="30"/>
    </location>
</feature>
<dbReference type="EMBL" id="QAXS01000046">
    <property type="protein sequence ID" value="PTV93242.1"/>
    <property type="molecule type" value="Genomic_DNA"/>
</dbReference>
<reference evidence="2 3" key="1">
    <citation type="submission" date="2018-04" db="EMBL/GenBank/DDBJ databases">
        <title>Subsurface microbial communities from deep shales in Ohio and West Virginia, USA.</title>
        <authorList>
            <person name="Wrighton K."/>
        </authorList>
    </citation>
    <scope>NUCLEOTIDE SEQUENCE [LARGE SCALE GENOMIC DNA]</scope>
    <source>
        <strain evidence="2 3">WC1</strain>
    </source>
</reference>
<evidence type="ECO:0000313" key="2">
    <source>
        <dbReference type="EMBL" id="PTV93242.1"/>
    </source>
</evidence>